<evidence type="ECO:0000256" key="5">
    <source>
        <dbReference type="ARBA" id="ARBA00023237"/>
    </source>
</evidence>
<dbReference type="GO" id="GO:0015288">
    <property type="term" value="F:porin activity"/>
    <property type="evidence" value="ECO:0007669"/>
    <property type="project" value="TreeGrafter"/>
</dbReference>
<keyword evidence="4" id="KW-0472">Membrane</keyword>
<sequence>MRKSLLFGGAVLLIALTSFSSGAQEAEVRELSLEESIAIGLENNLDLAQAGYDLSLRETEYQEAKINNLLRTSVVTLKNAELTFKRARDTFEEKKRQLALAEITNRYFEVLKYERKVQIEKISVEQSEENLEVVKNKFSLGDASELDVMQAEVGLSQAQLGFARAENDLTLARMDFNYVLGLALDLPVKLTDTFSLETLEMSLEESIQQALENRYEIIQARDSLEFAKLKLTLKQNQYTSEIEQKKAEIELKKKEVGLEQLMEKIPLEITGSFLGLKEKETNAEITKKQAEEKEESYRIAQAQYKAGLITTADLLESGIKLTQANINALEALFSANLARRQFIKALGGELEKTQQAPS</sequence>
<dbReference type="PANTHER" id="PTHR30026:SF20">
    <property type="entry name" value="OUTER MEMBRANE PROTEIN TOLC"/>
    <property type="match status" value="1"/>
</dbReference>
<feature type="coiled-coil region" evidence="6">
    <location>
        <begin position="235"/>
        <end position="303"/>
    </location>
</feature>
<evidence type="ECO:0000313" key="9">
    <source>
        <dbReference type="Proteomes" id="UP000320679"/>
    </source>
</evidence>
<organism evidence="8 9">
    <name type="scientific">Aerophobetes bacterium</name>
    <dbReference type="NCBI Taxonomy" id="2030807"/>
    <lineage>
        <taxon>Bacteria</taxon>
        <taxon>Candidatus Aerophobota</taxon>
    </lineage>
</organism>
<dbReference type="SUPFAM" id="SSF56954">
    <property type="entry name" value="Outer membrane efflux proteins (OEP)"/>
    <property type="match status" value="1"/>
</dbReference>
<evidence type="ECO:0000256" key="3">
    <source>
        <dbReference type="ARBA" id="ARBA00022692"/>
    </source>
</evidence>
<dbReference type="EMBL" id="SOJK01000234">
    <property type="protein sequence ID" value="TET44084.1"/>
    <property type="molecule type" value="Genomic_DNA"/>
</dbReference>
<dbReference type="GO" id="GO:0015562">
    <property type="term" value="F:efflux transmembrane transporter activity"/>
    <property type="evidence" value="ECO:0007669"/>
    <property type="project" value="InterPro"/>
</dbReference>
<name>A0A523UNH1_UNCAE</name>
<keyword evidence="5" id="KW-0998">Cell outer membrane</keyword>
<dbReference type="PANTHER" id="PTHR30026">
    <property type="entry name" value="OUTER MEMBRANE PROTEIN TOLC"/>
    <property type="match status" value="1"/>
</dbReference>
<comment type="subcellular location">
    <subcellularLocation>
        <location evidence="1">Cell outer membrane</location>
    </subcellularLocation>
</comment>
<dbReference type="Proteomes" id="UP000320679">
    <property type="component" value="Unassembled WGS sequence"/>
</dbReference>
<keyword evidence="6" id="KW-0175">Coiled coil</keyword>
<evidence type="ECO:0000256" key="4">
    <source>
        <dbReference type="ARBA" id="ARBA00023136"/>
    </source>
</evidence>
<dbReference type="InterPro" id="IPR051906">
    <property type="entry name" value="TolC-like"/>
</dbReference>
<feature type="signal peptide" evidence="7">
    <location>
        <begin position="1"/>
        <end position="23"/>
    </location>
</feature>
<accession>A0A523UNH1</accession>
<evidence type="ECO:0000313" key="8">
    <source>
        <dbReference type="EMBL" id="TET44084.1"/>
    </source>
</evidence>
<dbReference type="GO" id="GO:1990281">
    <property type="term" value="C:efflux pump complex"/>
    <property type="evidence" value="ECO:0007669"/>
    <property type="project" value="TreeGrafter"/>
</dbReference>
<reference evidence="8 9" key="1">
    <citation type="submission" date="2019-03" db="EMBL/GenBank/DDBJ databases">
        <title>Metabolic potential of uncultured bacteria and archaea associated with petroleum seepage in deep-sea sediments.</title>
        <authorList>
            <person name="Dong X."/>
            <person name="Hubert C."/>
        </authorList>
    </citation>
    <scope>NUCLEOTIDE SEQUENCE [LARGE SCALE GENOMIC DNA]</scope>
    <source>
        <strain evidence="8">E29_bin78</strain>
    </source>
</reference>
<keyword evidence="7" id="KW-0732">Signal</keyword>
<keyword evidence="3" id="KW-0812">Transmembrane</keyword>
<feature type="chain" id="PRO_5022139016" evidence="7">
    <location>
        <begin position="24"/>
        <end position="358"/>
    </location>
</feature>
<comment type="caution">
    <text evidence="8">The sequence shown here is derived from an EMBL/GenBank/DDBJ whole genome shotgun (WGS) entry which is preliminary data.</text>
</comment>
<evidence type="ECO:0000256" key="1">
    <source>
        <dbReference type="ARBA" id="ARBA00004442"/>
    </source>
</evidence>
<proteinExistence type="predicted"/>
<dbReference type="GO" id="GO:0009279">
    <property type="term" value="C:cell outer membrane"/>
    <property type="evidence" value="ECO:0007669"/>
    <property type="project" value="UniProtKB-SubCell"/>
</dbReference>
<evidence type="ECO:0000256" key="2">
    <source>
        <dbReference type="ARBA" id="ARBA00022452"/>
    </source>
</evidence>
<protein>
    <submittedName>
        <fullName evidence="8">TolC family protein</fullName>
    </submittedName>
</protein>
<keyword evidence="2" id="KW-1134">Transmembrane beta strand</keyword>
<evidence type="ECO:0000256" key="7">
    <source>
        <dbReference type="SAM" id="SignalP"/>
    </source>
</evidence>
<evidence type="ECO:0000256" key="6">
    <source>
        <dbReference type="SAM" id="Coils"/>
    </source>
</evidence>
<gene>
    <name evidence="8" type="ORF">E3J59_05580</name>
</gene>
<dbReference type="AlphaFoldDB" id="A0A523UNH1"/>
<dbReference type="Gene3D" id="1.20.1600.10">
    <property type="entry name" value="Outer membrane efflux proteins (OEP)"/>
    <property type="match status" value="2"/>
</dbReference>